<keyword evidence="2" id="KW-0472">Membrane</keyword>
<organism evidence="6">
    <name type="scientific">Pseudogymnoascus destructans</name>
    <dbReference type="NCBI Taxonomy" id="655981"/>
    <lineage>
        <taxon>Eukaryota</taxon>
        <taxon>Fungi</taxon>
        <taxon>Dikarya</taxon>
        <taxon>Ascomycota</taxon>
        <taxon>Pezizomycotina</taxon>
        <taxon>Leotiomycetes</taxon>
        <taxon>Thelebolales</taxon>
        <taxon>Thelebolaceae</taxon>
        <taxon>Pseudogymnoascus</taxon>
    </lineage>
</organism>
<dbReference type="OrthoDB" id="10005898at2759"/>
<dbReference type="VEuPathDB" id="FungiDB:GMDG_01662"/>
<sequence length="317" mass="34417">MADIQLDTTPIAIPEPAIITEPTAILESSEPTTTKELASVPETIPEPIAVSAPITTTSPTVSPPASLPLAKPSPSSPASVKTLQSWLPLYLTKTDRLLTHFSRIISTPSGTDATLLTLGYSSLALSSLLTRLSAPSPKHTLAARRLAALYALCSDVRMFARLFGLFGMWQWGKSAVLTPSADPVERHIVNAQVLVNTIYQVLENGAYLSSKGVLGWTPENQGKAWIWSSRCWAAHTALEFVRLARERQVRKRKALGEKSDEAVKDLAWKREVWINSGYAPLTIHWSLEGGIISPLTVGLLGSFVGAVKMNRLWEATA</sequence>
<gene>
    <name evidence="6" type="ORF">VC83_07729</name>
</gene>
<proteinExistence type="predicted"/>
<dbReference type="GO" id="GO:0016559">
    <property type="term" value="P:peroxisome fission"/>
    <property type="evidence" value="ECO:0007669"/>
    <property type="project" value="InterPro"/>
</dbReference>
<dbReference type="GO" id="GO:0005778">
    <property type="term" value="C:peroxisomal membrane"/>
    <property type="evidence" value="ECO:0007669"/>
    <property type="project" value="UniProtKB-SubCell"/>
</dbReference>
<feature type="region of interest" description="Disordered" evidence="5">
    <location>
        <begin position="53"/>
        <end position="77"/>
    </location>
</feature>
<feature type="compositionally biased region" description="Low complexity" evidence="5">
    <location>
        <begin position="67"/>
        <end position="77"/>
    </location>
</feature>
<keyword evidence="3" id="KW-0576">Peroxisome</keyword>
<dbReference type="Proteomes" id="UP000077154">
    <property type="component" value="Unassembled WGS sequence"/>
</dbReference>
<dbReference type="InterPro" id="IPR008733">
    <property type="entry name" value="PEX11"/>
</dbReference>
<dbReference type="eggNOG" id="ENOG502S1P2">
    <property type="taxonomic scope" value="Eukaryota"/>
</dbReference>
<reference evidence="6" key="1">
    <citation type="submission" date="2016-03" db="EMBL/GenBank/DDBJ databases">
        <title>Updated assembly of Pseudogymnoascus destructans, the fungus causing white-nose syndrome of bats.</title>
        <authorList>
            <person name="Palmer J.M."/>
            <person name="Drees K.P."/>
            <person name="Foster J.T."/>
            <person name="Lindner D.L."/>
        </authorList>
    </citation>
    <scope>NUCLEOTIDE SEQUENCE [LARGE SCALE GENOMIC DNA]</scope>
    <source>
        <strain evidence="6">20631-21</strain>
    </source>
</reference>
<comment type="subcellular location">
    <subcellularLocation>
        <location evidence="4">Peroxisome membrane</location>
    </subcellularLocation>
</comment>
<dbReference type="GeneID" id="36290773"/>
<dbReference type="PANTHER" id="PTHR12652">
    <property type="entry name" value="PEROXISOMAL BIOGENESIS FACTOR 11"/>
    <property type="match status" value="1"/>
</dbReference>
<dbReference type="Pfam" id="PF05648">
    <property type="entry name" value="PEX11"/>
    <property type="match status" value="1"/>
</dbReference>
<evidence type="ECO:0000313" key="6">
    <source>
        <dbReference type="EMBL" id="OAF55607.1"/>
    </source>
</evidence>
<dbReference type="AlphaFoldDB" id="A0A177A0I1"/>
<evidence type="ECO:0000256" key="3">
    <source>
        <dbReference type="ARBA" id="ARBA00023140"/>
    </source>
</evidence>
<evidence type="ECO:0000256" key="5">
    <source>
        <dbReference type="SAM" id="MobiDB-lite"/>
    </source>
</evidence>
<dbReference type="RefSeq" id="XP_024320907.1">
    <property type="nucleotide sequence ID" value="XM_024471295.1"/>
</dbReference>
<name>A0A177A0I1_9PEZI</name>
<keyword evidence="1" id="KW-0962">Peroxisome biogenesis</keyword>
<evidence type="ECO:0000256" key="2">
    <source>
        <dbReference type="ARBA" id="ARBA00023136"/>
    </source>
</evidence>
<protein>
    <recommendedName>
        <fullName evidence="7">Peroxin 11C</fullName>
    </recommendedName>
</protein>
<accession>A0A177A0I1</accession>
<evidence type="ECO:0000256" key="4">
    <source>
        <dbReference type="ARBA" id="ARBA00046271"/>
    </source>
</evidence>
<dbReference type="PANTHER" id="PTHR12652:SF25">
    <property type="entry name" value="MICROBODY (PEROXISOME) PROLIFERATION PROTEIN PEROXIN 11C (EUROFUNG)"/>
    <property type="match status" value="1"/>
</dbReference>
<dbReference type="EMBL" id="KV441408">
    <property type="protein sequence ID" value="OAF55607.1"/>
    <property type="molecule type" value="Genomic_DNA"/>
</dbReference>
<evidence type="ECO:0000256" key="1">
    <source>
        <dbReference type="ARBA" id="ARBA00022593"/>
    </source>
</evidence>
<evidence type="ECO:0008006" key="7">
    <source>
        <dbReference type="Google" id="ProtNLM"/>
    </source>
</evidence>